<dbReference type="RefSeq" id="WP_089910758.1">
    <property type="nucleotide sequence ID" value="NZ_FOBB01000002.1"/>
</dbReference>
<feature type="compositionally biased region" description="Polar residues" evidence="1">
    <location>
        <begin position="94"/>
        <end position="105"/>
    </location>
</feature>
<dbReference type="AlphaFoldDB" id="A0A1H7S4L0"/>
<sequence>MRFPLKIFTVLCAVILLYSCSRGVFQSKSNQAYQAPAMGAESRFDEGLRREKHPQQLFNKKERKDMEKMGWIGADNRSAPNTRITPGRADSLLTGKTDSTHTAMDSTAAPKDTVVRAPADTAHHPTSY</sequence>
<name>A0A1H7S4L0_9BACT</name>
<dbReference type="STRING" id="573321.SAMN04488505_102815"/>
<dbReference type="PROSITE" id="PS51257">
    <property type="entry name" value="PROKAR_LIPOPROTEIN"/>
    <property type="match status" value="1"/>
</dbReference>
<protein>
    <recommendedName>
        <fullName evidence="4">Lipoprotein</fullName>
    </recommendedName>
</protein>
<accession>A0A1H7S4L0</accession>
<dbReference type="EMBL" id="FOBB01000002">
    <property type="protein sequence ID" value="SEL67229.1"/>
    <property type="molecule type" value="Genomic_DNA"/>
</dbReference>
<proteinExistence type="predicted"/>
<evidence type="ECO:0000256" key="1">
    <source>
        <dbReference type="SAM" id="MobiDB-lite"/>
    </source>
</evidence>
<evidence type="ECO:0008006" key="4">
    <source>
        <dbReference type="Google" id="ProtNLM"/>
    </source>
</evidence>
<dbReference type="OrthoDB" id="671751at2"/>
<gene>
    <name evidence="2" type="ORF">SAMN04488505_102815</name>
</gene>
<feature type="compositionally biased region" description="Basic and acidic residues" evidence="1">
    <location>
        <begin position="59"/>
        <end position="68"/>
    </location>
</feature>
<evidence type="ECO:0000313" key="3">
    <source>
        <dbReference type="Proteomes" id="UP000198984"/>
    </source>
</evidence>
<reference evidence="2 3" key="1">
    <citation type="submission" date="2016-10" db="EMBL/GenBank/DDBJ databases">
        <authorList>
            <person name="de Groot N.N."/>
        </authorList>
    </citation>
    <scope>NUCLEOTIDE SEQUENCE [LARGE SCALE GENOMIC DNA]</scope>
    <source>
        <strain evidence="2 3">DSM 21039</strain>
    </source>
</reference>
<feature type="region of interest" description="Disordered" evidence="1">
    <location>
        <begin position="58"/>
        <end position="128"/>
    </location>
</feature>
<organism evidence="2 3">
    <name type="scientific">Chitinophaga rupis</name>
    <dbReference type="NCBI Taxonomy" id="573321"/>
    <lineage>
        <taxon>Bacteria</taxon>
        <taxon>Pseudomonadati</taxon>
        <taxon>Bacteroidota</taxon>
        <taxon>Chitinophagia</taxon>
        <taxon>Chitinophagales</taxon>
        <taxon>Chitinophagaceae</taxon>
        <taxon>Chitinophaga</taxon>
    </lineage>
</organism>
<dbReference type="Proteomes" id="UP000198984">
    <property type="component" value="Unassembled WGS sequence"/>
</dbReference>
<evidence type="ECO:0000313" key="2">
    <source>
        <dbReference type="EMBL" id="SEL67229.1"/>
    </source>
</evidence>
<keyword evidence="3" id="KW-1185">Reference proteome</keyword>